<keyword evidence="5 6" id="KW-0472">Membrane</keyword>
<evidence type="ECO:0000313" key="7">
    <source>
        <dbReference type="EMBL" id="TRZ28812.1"/>
    </source>
</evidence>
<dbReference type="InterPro" id="IPR050833">
    <property type="entry name" value="Poly_Biosynth_Transport"/>
</dbReference>
<organism evidence="7 8">
    <name type="scientific">Enterococcus avium</name>
    <name type="common">Streptococcus avium</name>
    <dbReference type="NCBI Taxonomy" id="33945"/>
    <lineage>
        <taxon>Bacteria</taxon>
        <taxon>Bacillati</taxon>
        <taxon>Bacillota</taxon>
        <taxon>Bacilli</taxon>
        <taxon>Lactobacillales</taxon>
        <taxon>Enterococcaceae</taxon>
        <taxon>Enterococcus</taxon>
    </lineage>
</organism>
<feature type="transmembrane region" description="Helical" evidence="6">
    <location>
        <begin position="215"/>
        <end position="232"/>
    </location>
</feature>
<dbReference type="GO" id="GO:0005886">
    <property type="term" value="C:plasma membrane"/>
    <property type="evidence" value="ECO:0007669"/>
    <property type="project" value="UniProtKB-SubCell"/>
</dbReference>
<accession>A0A8B5VW79</accession>
<dbReference type="RefSeq" id="WP_016178734.1">
    <property type="nucleotide sequence ID" value="NZ_CAXOGR010000008.1"/>
</dbReference>
<feature type="transmembrane region" description="Helical" evidence="6">
    <location>
        <begin position="12"/>
        <end position="34"/>
    </location>
</feature>
<keyword evidence="4 6" id="KW-1133">Transmembrane helix</keyword>
<dbReference type="Proteomes" id="UP000316316">
    <property type="component" value="Unassembled WGS sequence"/>
</dbReference>
<sequence>MNQYKKLFNDSIVFAIGSFGSKLITFFLVGFYTYYLSKSEYGTADLLINSVNLLLPVVSLSVSEGVLRFVLDSKDTLEKVSWLRTAIRINFLGLIVTGICAFLFYLFGPQLEISSSMGVFSFLLLTIQSIQLIFMQYIKAIGKLKIYASNGILLSLLTLVLGTAFFRRLPNKLDAYFLSLVLANGISLVFLFLNISWKDLFKSRKSWNPQQGKQLITYSLPLIPNSAMWWILTTSSRFIMTFFLGVASNGMYAAASKIPSLLSVIGSIFLQAWQLTAVENYRQKDAGVFYQKVFNHYCTLLLVFSSLILLFLDPLASLLLSKEFYFAKAYIPLLLVSNFFSCISGFLGTTYIVVKRTKGVLTTSLAGAAVSFVGSILLIPLIGINGASIASGLGFFIIFYLRKKETNRLMASTLATRQMLLQFGLLVLQIFLNEGWLFSKTLGFISQMLMIAGIIFIDLFQNNLIRRRGRNE</sequence>
<feature type="transmembrane region" description="Helical" evidence="6">
    <location>
        <begin position="113"/>
        <end position="134"/>
    </location>
</feature>
<evidence type="ECO:0008006" key="9">
    <source>
        <dbReference type="Google" id="ProtNLM"/>
    </source>
</evidence>
<protein>
    <recommendedName>
        <fullName evidence="9">Polysaccharide biosynthesis protein C-terminal domain-containing protein</fullName>
    </recommendedName>
</protein>
<feature type="transmembrane region" description="Helical" evidence="6">
    <location>
        <begin position="444"/>
        <end position="460"/>
    </location>
</feature>
<feature type="transmembrane region" description="Helical" evidence="6">
    <location>
        <begin position="414"/>
        <end position="432"/>
    </location>
</feature>
<evidence type="ECO:0000256" key="2">
    <source>
        <dbReference type="ARBA" id="ARBA00022475"/>
    </source>
</evidence>
<feature type="transmembrane region" description="Helical" evidence="6">
    <location>
        <begin position="324"/>
        <end position="347"/>
    </location>
</feature>
<gene>
    <name evidence="7" type="ORF">AUF17_19075</name>
</gene>
<proteinExistence type="predicted"/>
<evidence type="ECO:0000313" key="8">
    <source>
        <dbReference type="Proteomes" id="UP000316316"/>
    </source>
</evidence>
<feature type="transmembrane region" description="Helical" evidence="6">
    <location>
        <begin position="384"/>
        <end position="402"/>
    </location>
</feature>
<evidence type="ECO:0000256" key="3">
    <source>
        <dbReference type="ARBA" id="ARBA00022692"/>
    </source>
</evidence>
<evidence type="ECO:0000256" key="6">
    <source>
        <dbReference type="SAM" id="Phobius"/>
    </source>
</evidence>
<dbReference type="PANTHER" id="PTHR30250">
    <property type="entry name" value="PST FAMILY PREDICTED COLANIC ACID TRANSPORTER"/>
    <property type="match status" value="1"/>
</dbReference>
<dbReference type="PANTHER" id="PTHR30250:SF11">
    <property type="entry name" value="O-ANTIGEN TRANSPORTER-RELATED"/>
    <property type="match status" value="1"/>
</dbReference>
<keyword evidence="2" id="KW-1003">Cell membrane</keyword>
<dbReference type="Pfam" id="PF01943">
    <property type="entry name" value="Polysacc_synt"/>
    <property type="match status" value="1"/>
</dbReference>
<feature type="transmembrane region" description="Helical" evidence="6">
    <location>
        <begin position="359"/>
        <end position="378"/>
    </location>
</feature>
<reference evidence="7 8" key="1">
    <citation type="submission" date="2017-10" db="EMBL/GenBank/DDBJ databases">
        <title>FDA dAtabase for Regulatory Grade micrObial Sequences (FDA-ARGOS): Supporting development and validation of Infectious Disease Dx tests.</title>
        <authorList>
            <person name="Campos J."/>
            <person name="Goldberg B."/>
            <person name="Tallon L.J."/>
            <person name="Sadzewicz L."/>
            <person name="Sengamalay N."/>
            <person name="Ott S."/>
            <person name="Godinez A."/>
            <person name="Nagaraj S."/>
            <person name="Vyas G."/>
            <person name="Aluvathingal J."/>
            <person name="Nadendla S."/>
            <person name="Geyer C."/>
            <person name="Nandy P."/>
            <person name="Hobson J."/>
            <person name="Sichtig H."/>
        </authorList>
    </citation>
    <scope>NUCLEOTIDE SEQUENCE [LARGE SCALE GENOMIC DNA]</scope>
    <source>
        <strain evidence="7 8">FDAARGOS_185</strain>
    </source>
</reference>
<dbReference type="InterPro" id="IPR002797">
    <property type="entry name" value="Polysacc_synth"/>
</dbReference>
<evidence type="ECO:0000256" key="5">
    <source>
        <dbReference type="ARBA" id="ARBA00023136"/>
    </source>
</evidence>
<evidence type="ECO:0000256" key="1">
    <source>
        <dbReference type="ARBA" id="ARBA00004651"/>
    </source>
</evidence>
<comment type="subcellular location">
    <subcellularLocation>
        <location evidence="1">Cell membrane</location>
        <topology evidence="1">Multi-pass membrane protein</topology>
    </subcellularLocation>
</comment>
<feature type="transmembrane region" description="Helical" evidence="6">
    <location>
        <begin position="46"/>
        <end position="67"/>
    </location>
</feature>
<feature type="transmembrane region" description="Helical" evidence="6">
    <location>
        <begin position="146"/>
        <end position="169"/>
    </location>
</feature>
<feature type="transmembrane region" description="Helical" evidence="6">
    <location>
        <begin position="252"/>
        <end position="273"/>
    </location>
</feature>
<dbReference type="AlphaFoldDB" id="A0A8B5VW79"/>
<name>A0A8B5VW79_ENTAV</name>
<feature type="transmembrane region" description="Helical" evidence="6">
    <location>
        <begin position="87"/>
        <end position="107"/>
    </location>
</feature>
<feature type="transmembrane region" description="Helical" evidence="6">
    <location>
        <begin position="175"/>
        <end position="195"/>
    </location>
</feature>
<keyword evidence="3 6" id="KW-0812">Transmembrane</keyword>
<feature type="transmembrane region" description="Helical" evidence="6">
    <location>
        <begin position="294"/>
        <end position="312"/>
    </location>
</feature>
<evidence type="ECO:0000256" key="4">
    <source>
        <dbReference type="ARBA" id="ARBA00022989"/>
    </source>
</evidence>
<dbReference type="EMBL" id="PDXQ01000002">
    <property type="protein sequence ID" value="TRZ28812.1"/>
    <property type="molecule type" value="Genomic_DNA"/>
</dbReference>
<comment type="caution">
    <text evidence="7">The sequence shown here is derived from an EMBL/GenBank/DDBJ whole genome shotgun (WGS) entry which is preliminary data.</text>
</comment>